<protein>
    <recommendedName>
        <fullName evidence="3">PH domain-containing protein</fullName>
    </recommendedName>
</protein>
<accession>A0A7C3WJZ8</accession>
<comment type="caution">
    <text evidence="2">The sequence shown here is derived from an EMBL/GenBank/DDBJ whole genome shotgun (WGS) entry which is preliminary data.</text>
</comment>
<reference evidence="2" key="1">
    <citation type="journal article" date="2020" name="mSystems">
        <title>Genome- and Community-Level Interaction Insights into Carbon Utilization and Element Cycling Functions of Hydrothermarchaeota in Hydrothermal Sediment.</title>
        <authorList>
            <person name="Zhou Z."/>
            <person name="Liu Y."/>
            <person name="Xu W."/>
            <person name="Pan J."/>
            <person name="Luo Z.H."/>
            <person name="Li M."/>
        </authorList>
    </citation>
    <scope>NUCLEOTIDE SEQUENCE [LARGE SCALE GENOMIC DNA]</scope>
    <source>
        <strain evidence="2">SpSt-8</strain>
    </source>
</reference>
<organism evidence="2">
    <name type="scientific">Thermofilum pendens</name>
    <dbReference type="NCBI Taxonomy" id="2269"/>
    <lineage>
        <taxon>Archaea</taxon>
        <taxon>Thermoproteota</taxon>
        <taxon>Thermoprotei</taxon>
        <taxon>Thermofilales</taxon>
        <taxon>Thermofilaceae</taxon>
        <taxon>Thermofilum</taxon>
    </lineage>
</organism>
<evidence type="ECO:0000256" key="1">
    <source>
        <dbReference type="SAM" id="MobiDB-lite"/>
    </source>
</evidence>
<sequence>MRGGSALSPSLLSYPERLLFVLAMISAPLALRQVAEPLLIPLLPASLTALAFGRLSRLQRLLTVLPYALAPWLELAPDAYTRVTLACALAGLVYLLLAWLDTRWTRYIFAPGEVRIHRIPLDELGLRERKEVVELESVKSVSVRNTLLSPLSKTYDLVLLTEHGEVVVKGVSQDFDLRSWLTARRLTAAPRRARPEPPEEARGEERLGPRKELLELRKELEAGSIDSVQVRLGGSEIRLEVEFRKPRPSLYTFIERAYNLALEISSALGLGAPELLAARAGRRIRTNRIERLL</sequence>
<feature type="region of interest" description="Disordered" evidence="1">
    <location>
        <begin position="189"/>
        <end position="208"/>
    </location>
</feature>
<evidence type="ECO:0000313" key="2">
    <source>
        <dbReference type="EMBL" id="HGB25118.1"/>
    </source>
</evidence>
<gene>
    <name evidence="2" type="ORF">ENV88_03575</name>
</gene>
<feature type="compositionally biased region" description="Basic and acidic residues" evidence="1">
    <location>
        <begin position="193"/>
        <end position="208"/>
    </location>
</feature>
<dbReference type="EMBL" id="DTIB01000078">
    <property type="protein sequence ID" value="HGB25118.1"/>
    <property type="molecule type" value="Genomic_DNA"/>
</dbReference>
<name>A0A7C3WJZ8_THEPE</name>
<proteinExistence type="predicted"/>
<dbReference type="AlphaFoldDB" id="A0A7C3WJZ8"/>
<evidence type="ECO:0008006" key="3">
    <source>
        <dbReference type="Google" id="ProtNLM"/>
    </source>
</evidence>